<dbReference type="PRINTS" id="PR00420">
    <property type="entry name" value="RNGMNOXGNASE"/>
</dbReference>
<dbReference type="SUPFAM" id="SSF51905">
    <property type="entry name" value="FAD/NAD(P)-binding domain"/>
    <property type="match status" value="1"/>
</dbReference>
<dbReference type="EMBL" id="JAASQJ010000002">
    <property type="protein sequence ID" value="NIJ52956.1"/>
    <property type="molecule type" value="Genomic_DNA"/>
</dbReference>
<dbReference type="PANTHER" id="PTHR43004">
    <property type="entry name" value="TRK SYSTEM POTASSIUM UPTAKE PROTEIN"/>
    <property type="match status" value="1"/>
</dbReference>
<gene>
    <name evidence="7" type="ORF">FHS68_002126</name>
</gene>
<proteinExistence type="inferred from homology"/>
<feature type="domain" description="FAD-binding" evidence="6">
    <location>
        <begin position="28"/>
        <end position="357"/>
    </location>
</feature>
<name>A0ABX0UPJ9_9BACT</name>
<reference evidence="7 8" key="1">
    <citation type="submission" date="2020-03" db="EMBL/GenBank/DDBJ databases">
        <title>Genomic Encyclopedia of Type Strains, Phase IV (KMG-IV): sequencing the most valuable type-strain genomes for metagenomic binning, comparative biology and taxonomic classification.</title>
        <authorList>
            <person name="Goeker M."/>
        </authorList>
    </citation>
    <scope>NUCLEOTIDE SEQUENCE [LARGE SCALE GENOMIC DNA]</scope>
    <source>
        <strain evidence="7 8">DSM 102865</strain>
    </source>
</reference>
<comment type="cofactor">
    <cofactor evidence="1">
        <name>FAD</name>
        <dbReference type="ChEBI" id="CHEBI:57692"/>
    </cofactor>
</comment>
<evidence type="ECO:0000313" key="7">
    <source>
        <dbReference type="EMBL" id="NIJ52956.1"/>
    </source>
</evidence>
<dbReference type="RefSeq" id="WP_167269744.1">
    <property type="nucleotide sequence ID" value="NZ_JAASQJ010000002.1"/>
</dbReference>
<dbReference type="PANTHER" id="PTHR43004:SF19">
    <property type="entry name" value="BINDING MONOOXYGENASE, PUTATIVE (JCVI)-RELATED"/>
    <property type="match status" value="1"/>
</dbReference>
<protein>
    <submittedName>
        <fullName evidence="7">2-polyprenyl-6-methoxyphenol hydroxylase-like FAD-dependent oxidoreductase</fullName>
    </submittedName>
</protein>
<evidence type="ECO:0000256" key="2">
    <source>
        <dbReference type="ARBA" id="ARBA00007801"/>
    </source>
</evidence>
<comment type="similarity">
    <text evidence="2">Belongs to the PheA/TfdB FAD monooxygenase family.</text>
</comment>
<evidence type="ECO:0000256" key="4">
    <source>
        <dbReference type="ARBA" id="ARBA00022827"/>
    </source>
</evidence>
<dbReference type="InterPro" id="IPR036249">
    <property type="entry name" value="Thioredoxin-like_sf"/>
</dbReference>
<sequence length="551" mass="62619">MTASHFSKLFYYVCTSHVKDSKMISYAADVLVVGAGPTGLALSNALHKLGTSLMLIEVNTSTSIHTKATNLMQGTLEQLSIYGLSDIMYREGGSMKRYMMNTYGSNVSPRDMHLQESPHHNVIFLGQDLIDGNLAEEFLKTGNEIHFKNRLLKLEQTDEGVEATIDANGVEKVYWFKYVVGCDGARSITRTFTKCNFEPVRTGKYVWQADATLSWKRLKTMKQMWLYYYDIGFGAIIHLPNNLTKVMAFEPKESIPNRLPTLEEMQLKLRKMCGDETATLSNPQWLSHGELLTGVAPSLIDNRIILAGDSCNPILPNGGQGLNIGIQDGLNLAWKLSDVLQGYASKILLDTYNQERRGLRLALEKVQLNTLKYTLPAPKFNQWFLKKFGNLLLNKFWNNLAIVFSQLNLNYKDSDLSKDFLRKKGVIAGFRILDADIVKASTNTEVSLFQELATPKWKLILFDNLKQCDLDKLLFEPEFSWINKLILTSSTITTYPIQNLYYDIDELAHKRYGIKEPTLLLIRPDNYVGLRCSPSNTDVMITYLKNWFPHI</sequence>
<evidence type="ECO:0000256" key="1">
    <source>
        <dbReference type="ARBA" id="ARBA00001974"/>
    </source>
</evidence>
<dbReference type="Proteomes" id="UP001179181">
    <property type="component" value="Unassembled WGS sequence"/>
</dbReference>
<evidence type="ECO:0000256" key="5">
    <source>
        <dbReference type="ARBA" id="ARBA00023002"/>
    </source>
</evidence>
<evidence type="ECO:0000259" key="6">
    <source>
        <dbReference type="Pfam" id="PF01494"/>
    </source>
</evidence>
<dbReference type="SUPFAM" id="SSF52833">
    <property type="entry name" value="Thioredoxin-like"/>
    <property type="match status" value="1"/>
</dbReference>
<organism evidence="7 8">
    <name type="scientific">Dyadobacter arcticus</name>
    <dbReference type="NCBI Taxonomy" id="1078754"/>
    <lineage>
        <taxon>Bacteria</taxon>
        <taxon>Pseudomonadati</taxon>
        <taxon>Bacteroidota</taxon>
        <taxon>Cytophagia</taxon>
        <taxon>Cytophagales</taxon>
        <taxon>Spirosomataceae</taxon>
        <taxon>Dyadobacter</taxon>
    </lineage>
</organism>
<keyword evidence="3" id="KW-0285">Flavoprotein</keyword>
<dbReference type="InterPro" id="IPR050641">
    <property type="entry name" value="RIFMO-like"/>
</dbReference>
<accession>A0ABX0UPJ9</accession>
<dbReference type="Gene3D" id="3.40.30.20">
    <property type="match status" value="1"/>
</dbReference>
<dbReference type="Pfam" id="PF01494">
    <property type="entry name" value="FAD_binding_3"/>
    <property type="match status" value="1"/>
</dbReference>
<evidence type="ECO:0000256" key="3">
    <source>
        <dbReference type="ARBA" id="ARBA00022630"/>
    </source>
</evidence>
<dbReference type="InterPro" id="IPR036188">
    <property type="entry name" value="FAD/NAD-bd_sf"/>
</dbReference>
<evidence type="ECO:0000313" key="8">
    <source>
        <dbReference type="Proteomes" id="UP001179181"/>
    </source>
</evidence>
<keyword evidence="5" id="KW-0560">Oxidoreductase</keyword>
<dbReference type="InterPro" id="IPR002938">
    <property type="entry name" value="FAD-bd"/>
</dbReference>
<dbReference type="Gene3D" id="3.50.50.60">
    <property type="entry name" value="FAD/NAD(P)-binding domain"/>
    <property type="match status" value="1"/>
</dbReference>
<keyword evidence="8" id="KW-1185">Reference proteome</keyword>
<keyword evidence="4" id="KW-0274">FAD</keyword>
<dbReference type="Gene3D" id="3.30.70.2450">
    <property type="match status" value="1"/>
</dbReference>
<comment type="caution">
    <text evidence="7">The sequence shown here is derived from an EMBL/GenBank/DDBJ whole genome shotgun (WGS) entry which is preliminary data.</text>
</comment>
<dbReference type="InterPro" id="IPR038220">
    <property type="entry name" value="PHOX_C_sf"/>
</dbReference>